<protein>
    <submittedName>
        <fullName evidence="1">Uncharacterized protein</fullName>
    </submittedName>
</protein>
<reference evidence="1" key="1">
    <citation type="submission" date="2021-08" db="EMBL/GenBank/DDBJ databases">
        <title>The first chromosome-level gecko genome reveals the dynamic sex chromosomes of Neotropical dwarf geckos (Sphaerodactylidae: Sphaerodactylus).</title>
        <authorList>
            <person name="Pinto B.J."/>
            <person name="Keating S.E."/>
            <person name="Gamble T."/>
        </authorList>
    </citation>
    <scope>NUCLEOTIDE SEQUENCE</scope>
    <source>
        <strain evidence="1">TG3544</strain>
    </source>
</reference>
<accession>A0ACB8EFY4</accession>
<keyword evidence="2" id="KW-1185">Reference proteome</keyword>
<dbReference type="EMBL" id="CM037616">
    <property type="protein sequence ID" value="KAH7991428.1"/>
    <property type="molecule type" value="Genomic_DNA"/>
</dbReference>
<evidence type="ECO:0000313" key="1">
    <source>
        <dbReference type="EMBL" id="KAH7991428.1"/>
    </source>
</evidence>
<gene>
    <name evidence="1" type="ORF">K3G42_005960</name>
</gene>
<sequence>MSMRIALIQEQTVCAKKKACFACRHSFANLLRAPELTTSQKTQALPIEGMASPAHMHEKQTQQVCTEGALCVCVCPFGGQNRKPAPQAPSHAAHRESNGGERVLRKERGSLPQPPAWCERPHGRPSAPPLQTTAVLKRSCGVYFTASREGDLAKDSPCPGNPAAFVPGAGSSCAPLPRGLLTL</sequence>
<organism evidence="1 2">
    <name type="scientific">Sphaerodactylus townsendi</name>
    <dbReference type="NCBI Taxonomy" id="933632"/>
    <lineage>
        <taxon>Eukaryota</taxon>
        <taxon>Metazoa</taxon>
        <taxon>Chordata</taxon>
        <taxon>Craniata</taxon>
        <taxon>Vertebrata</taxon>
        <taxon>Euteleostomi</taxon>
        <taxon>Lepidosauria</taxon>
        <taxon>Squamata</taxon>
        <taxon>Bifurcata</taxon>
        <taxon>Gekkota</taxon>
        <taxon>Sphaerodactylidae</taxon>
        <taxon>Sphaerodactylus</taxon>
    </lineage>
</organism>
<evidence type="ECO:0000313" key="2">
    <source>
        <dbReference type="Proteomes" id="UP000827872"/>
    </source>
</evidence>
<dbReference type="Proteomes" id="UP000827872">
    <property type="component" value="Linkage Group LG03"/>
</dbReference>
<name>A0ACB8EFY4_9SAUR</name>
<proteinExistence type="predicted"/>
<comment type="caution">
    <text evidence="1">The sequence shown here is derived from an EMBL/GenBank/DDBJ whole genome shotgun (WGS) entry which is preliminary data.</text>
</comment>